<keyword evidence="1" id="KW-0732">Signal</keyword>
<protein>
    <submittedName>
        <fullName evidence="2">Uncharacterized protein</fullName>
    </submittedName>
</protein>
<feature type="chain" id="PRO_5003722990" evidence="1">
    <location>
        <begin position="28"/>
        <end position="79"/>
    </location>
</feature>
<dbReference type="EMBL" id="AKKU01000026">
    <property type="protein sequence ID" value="EIW87687.1"/>
    <property type="molecule type" value="Genomic_DNA"/>
</dbReference>
<keyword evidence="3" id="KW-1185">Reference proteome</keyword>
<reference evidence="2 3" key="1">
    <citation type="journal article" date="2012" name="J. Bacteriol.">
        <title>Genome Sequence of Pectin-Degrading Alishewanella agri, Isolated from Landfill Soil.</title>
        <authorList>
            <person name="Kim J."/>
            <person name="Jung J."/>
            <person name="Sung J.S."/>
            <person name="Chun J."/>
            <person name="Park W."/>
        </authorList>
    </citation>
    <scope>NUCLEOTIDE SEQUENCE [LARGE SCALE GENOMIC DNA]</scope>
    <source>
        <strain evidence="2 3">BL06</strain>
    </source>
</reference>
<dbReference type="AlphaFoldDB" id="I9NYP8"/>
<evidence type="ECO:0000256" key="1">
    <source>
        <dbReference type="SAM" id="SignalP"/>
    </source>
</evidence>
<dbReference type="Proteomes" id="UP000035062">
    <property type="component" value="Unassembled WGS sequence"/>
</dbReference>
<comment type="caution">
    <text evidence="2">The sequence shown here is derived from an EMBL/GenBank/DDBJ whole genome shotgun (WGS) entry which is preliminary data.</text>
</comment>
<evidence type="ECO:0000313" key="2">
    <source>
        <dbReference type="EMBL" id="EIW87687.1"/>
    </source>
</evidence>
<gene>
    <name evidence="2" type="ORF">AGRI_14240</name>
</gene>
<dbReference type="eggNOG" id="ENOG502ZY10">
    <property type="taxonomic scope" value="Bacteria"/>
</dbReference>
<proteinExistence type="predicted"/>
<dbReference type="RefSeq" id="WP_008985608.1">
    <property type="nucleotide sequence ID" value="NZ_AKKU01000026.1"/>
</dbReference>
<organism evidence="2 3">
    <name type="scientific">Alishewanella agri BL06</name>
    <dbReference type="NCBI Taxonomy" id="1195246"/>
    <lineage>
        <taxon>Bacteria</taxon>
        <taxon>Pseudomonadati</taxon>
        <taxon>Pseudomonadota</taxon>
        <taxon>Gammaproteobacteria</taxon>
        <taxon>Alteromonadales</taxon>
        <taxon>Alteromonadaceae</taxon>
        <taxon>Alishewanella</taxon>
    </lineage>
</organism>
<feature type="signal peptide" evidence="1">
    <location>
        <begin position="1"/>
        <end position="27"/>
    </location>
</feature>
<evidence type="ECO:0000313" key="3">
    <source>
        <dbReference type="Proteomes" id="UP000035062"/>
    </source>
</evidence>
<dbReference type="PATRIC" id="fig|1195246.3.peg.2826"/>
<sequence>MKLTKTSKSLLLASSLLLAFAVWQNNAASDNCTGTTSACKDSQHNWLNWLSGNSRSAQFHFVDFLELVSQLLPAKSPKN</sequence>
<accession>I9NYP8</accession>
<dbReference type="STRING" id="1195246.AGRI_14240"/>
<name>I9NYP8_9ALTE</name>